<gene>
    <name evidence="1" type="ORF">DRJ00_04960</name>
</gene>
<evidence type="ECO:0000313" key="2">
    <source>
        <dbReference type="Proteomes" id="UP000279422"/>
    </source>
</evidence>
<organism evidence="1 2">
    <name type="scientific">Aerophobetes bacterium</name>
    <dbReference type="NCBI Taxonomy" id="2030807"/>
    <lineage>
        <taxon>Bacteria</taxon>
        <taxon>Candidatus Aerophobota</taxon>
    </lineage>
</organism>
<proteinExistence type="predicted"/>
<sequence length="61" mass="7155">MYVKIEHLERVEAVNIQYKVKKKMEEKAGCKFQRATRSTETVLFLTGYSVTDIIISKIILY</sequence>
<comment type="caution">
    <text evidence="1">The sequence shown here is derived from an EMBL/GenBank/DDBJ whole genome shotgun (WGS) entry which is preliminary data.</text>
</comment>
<dbReference type="EMBL" id="QMPZ01000060">
    <property type="protein sequence ID" value="RLE09149.1"/>
    <property type="molecule type" value="Genomic_DNA"/>
</dbReference>
<protein>
    <submittedName>
        <fullName evidence="1">Uncharacterized protein</fullName>
    </submittedName>
</protein>
<name>A0A497E448_UNCAE</name>
<reference evidence="1 2" key="1">
    <citation type="submission" date="2018-06" db="EMBL/GenBank/DDBJ databases">
        <title>Extensive metabolic versatility and redundancy in microbially diverse, dynamic hydrothermal sediments.</title>
        <authorList>
            <person name="Dombrowski N."/>
            <person name="Teske A."/>
            <person name="Baker B.J."/>
        </authorList>
    </citation>
    <scope>NUCLEOTIDE SEQUENCE [LARGE SCALE GENOMIC DNA]</scope>
    <source>
        <strain evidence="1">B47_G16</strain>
    </source>
</reference>
<dbReference type="Proteomes" id="UP000279422">
    <property type="component" value="Unassembled WGS sequence"/>
</dbReference>
<accession>A0A497E448</accession>
<evidence type="ECO:0000313" key="1">
    <source>
        <dbReference type="EMBL" id="RLE09149.1"/>
    </source>
</evidence>
<dbReference type="AlphaFoldDB" id="A0A497E448"/>